<accession>D8Q9L5</accession>
<keyword evidence="7" id="KW-0325">Glycoprotein</keyword>
<name>D8Q9L5_SCHCM</name>
<dbReference type="Gene3D" id="3.50.50.60">
    <property type="entry name" value="FAD/NAD(P)-binding domain"/>
    <property type="match status" value="1"/>
</dbReference>
<keyword evidence="4 10" id="KW-0732">Signal</keyword>
<dbReference type="InterPro" id="IPR007867">
    <property type="entry name" value="GMC_OxRtase_C"/>
</dbReference>
<evidence type="ECO:0000256" key="8">
    <source>
        <dbReference type="PIRSR" id="PIRSR000137-1"/>
    </source>
</evidence>
<dbReference type="SUPFAM" id="SSF51905">
    <property type="entry name" value="FAD/NAD(P)-binding domain"/>
    <property type="match status" value="1"/>
</dbReference>
<keyword evidence="13" id="KW-1185">Reference proteome</keyword>
<dbReference type="Pfam" id="PF05199">
    <property type="entry name" value="GMC_oxred_C"/>
    <property type="match status" value="1"/>
</dbReference>
<dbReference type="InterPro" id="IPR000172">
    <property type="entry name" value="GMC_OxRdtase_N"/>
</dbReference>
<feature type="binding site" evidence="9">
    <location>
        <position position="114"/>
    </location>
    <ligand>
        <name>FAD</name>
        <dbReference type="ChEBI" id="CHEBI:57692"/>
    </ligand>
</feature>
<dbReference type="PIRSF" id="PIRSF000137">
    <property type="entry name" value="Alcohol_oxidase"/>
    <property type="match status" value="1"/>
</dbReference>
<evidence type="ECO:0000259" key="11">
    <source>
        <dbReference type="PROSITE" id="PS00624"/>
    </source>
</evidence>
<evidence type="ECO:0000256" key="3">
    <source>
        <dbReference type="ARBA" id="ARBA00022630"/>
    </source>
</evidence>
<dbReference type="PROSITE" id="PS51257">
    <property type="entry name" value="PROKAR_LIPOPROTEIN"/>
    <property type="match status" value="1"/>
</dbReference>
<dbReference type="InParanoid" id="D8Q9L5"/>
<feature type="binding site" evidence="9">
    <location>
        <position position="108"/>
    </location>
    <ligand>
        <name>FAD</name>
        <dbReference type="ChEBI" id="CHEBI:57692"/>
    </ligand>
</feature>
<evidence type="ECO:0000256" key="4">
    <source>
        <dbReference type="ARBA" id="ARBA00022729"/>
    </source>
</evidence>
<feature type="signal peptide" evidence="10">
    <location>
        <begin position="1"/>
        <end position="20"/>
    </location>
</feature>
<feature type="domain" description="Glucose-methanol-choline oxidoreductase N-terminal" evidence="11">
    <location>
        <begin position="300"/>
        <end position="314"/>
    </location>
</feature>
<dbReference type="InterPro" id="IPR036188">
    <property type="entry name" value="FAD/NAD-bd_sf"/>
</dbReference>
<proteinExistence type="inferred from homology"/>
<keyword evidence="3" id="KW-0285">Flavoprotein</keyword>
<evidence type="ECO:0000256" key="1">
    <source>
        <dbReference type="ARBA" id="ARBA00001974"/>
    </source>
</evidence>
<dbReference type="InterPro" id="IPR012132">
    <property type="entry name" value="GMC_OxRdtase"/>
</dbReference>
<dbReference type="VEuPathDB" id="FungiDB:SCHCODRAFT_02343265"/>
<dbReference type="OMA" id="MAITHTH"/>
<feature type="active site" description="Proton acceptor" evidence="8">
    <location>
        <position position="589"/>
    </location>
</feature>
<feature type="active site" description="Proton donor" evidence="8">
    <location>
        <position position="546"/>
    </location>
</feature>
<keyword evidence="5 9" id="KW-0274">FAD</keyword>
<dbReference type="AlphaFoldDB" id="D8Q9L5"/>
<evidence type="ECO:0000256" key="10">
    <source>
        <dbReference type="SAM" id="SignalP"/>
    </source>
</evidence>
<dbReference type="HOGENOM" id="CLU_002865_6_0_1"/>
<evidence type="ECO:0000256" key="5">
    <source>
        <dbReference type="ARBA" id="ARBA00022827"/>
    </source>
</evidence>
<dbReference type="PANTHER" id="PTHR11552:SF201">
    <property type="entry name" value="GLUCOSE-METHANOL-CHOLINE OXIDOREDUCTASE N-TERMINAL DOMAIN-CONTAINING PROTEIN"/>
    <property type="match status" value="1"/>
</dbReference>
<dbReference type="eggNOG" id="KOG1238">
    <property type="taxonomic scope" value="Eukaryota"/>
</dbReference>
<feature type="chain" id="PRO_5003120694" description="Glucose-methanol-choline oxidoreductase N-terminal domain-containing protein" evidence="10">
    <location>
        <begin position="21"/>
        <end position="609"/>
    </location>
</feature>
<protein>
    <recommendedName>
        <fullName evidence="11">Glucose-methanol-choline oxidoreductase N-terminal domain-containing protein</fullName>
    </recommendedName>
</protein>
<evidence type="ECO:0000313" key="12">
    <source>
        <dbReference type="EMBL" id="EFI95684.1"/>
    </source>
</evidence>
<reference evidence="12 13" key="1">
    <citation type="journal article" date="2010" name="Nat. Biotechnol.">
        <title>Genome sequence of the model mushroom Schizophyllum commune.</title>
        <authorList>
            <person name="Ohm R.A."/>
            <person name="de Jong J.F."/>
            <person name="Lugones L.G."/>
            <person name="Aerts A."/>
            <person name="Kothe E."/>
            <person name="Stajich J.E."/>
            <person name="de Vries R.P."/>
            <person name="Record E."/>
            <person name="Levasseur A."/>
            <person name="Baker S.E."/>
            <person name="Bartholomew K.A."/>
            <person name="Coutinho P.M."/>
            <person name="Erdmann S."/>
            <person name="Fowler T.J."/>
            <person name="Gathman A.C."/>
            <person name="Lombard V."/>
            <person name="Henrissat B."/>
            <person name="Knabe N."/>
            <person name="Kuees U."/>
            <person name="Lilly W.W."/>
            <person name="Lindquist E."/>
            <person name="Lucas S."/>
            <person name="Magnuson J.K."/>
            <person name="Piumi F."/>
            <person name="Raudaskoski M."/>
            <person name="Salamov A."/>
            <person name="Schmutz J."/>
            <person name="Schwarze F.W.M.R."/>
            <person name="vanKuyk P.A."/>
            <person name="Horton J.S."/>
            <person name="Grigoriev I.V."/>
            <person name="Woesten H.A.B."/>
        </authorList>
    </citation>
    <scope>NUCLEOTIDE SEQUENCE [LARGE SCALE GENOMIC DNA]</scope>
    <source>
        <strain evidence="13">H4-8 / FGSC 9210</strain>
    </source>
</reference>
<evidence type="ECO:0000256" key="6">
    <source>
        <dbReference type="ARBA" id="ARBA00023002"/>
    </source>
</evidence>
<dbReference type="Proteomes" id="UP000007431">
    <property type="component" value="Unassembled WGS sequence"/>
</dbReference>
<dbReference type="Gene3D" id="3.30.560.10">
    <property type="entry name" value="Glucose Oxidase, domain 3"/>
    <property type="match status" value="1"/>
</dbReference>
<evidence type="ECO:0000256" key="7">
    <source>
        <dbReference type="ARBA" id="ARBA00023180"/>
    </source>
</evidence>
<feature type="binding site" evidence="9">
    <location>
        <position position="259"/>
    </location>
    <ligand>
        <name>FAD</name>
        <dbReference type="ChEBI" id="CHEBI:57692"/>
    </ligand>
</feature>
<comment type="cofactor">
    <cofactor evidence="1 9">
        <name>FAD</name>
        <dbReference type="ChEBI" id="CHEBI:57692"/>
    </cofactor>
</comment>
<organism evidence="13">
    <name type="scientific">Schizophyllum commune (strain H4-8 / FGSC 9210)</name>
    <name type="common">Split gill fungus</name>
    <dbReference type="NCBI Taxonomy" id="578458"/>
    <lineage>
        <taxon>Eukaryota</taxon>
        <taxon>Fungi</taxon>
        <taxon>Dikarya</taxon>
        <taxon>Basidiomycota</taxon>
        <taxon>Agaricomycotina</taxon>
        <taxon>Agaricomycetes</taxon>
        <taxon>Agaricomycetidae</taxon>
        <taxon>Agaricales</taxon>
        <taxon>Schizophyllaceae</taxon>
        <taxon>Schizophyllum</taxon>
    </lineage>
</organism>
<sequence length="609" mass="65557">MRVNLLSLLIFASIVGCVTIQDGAQFSEQPFDYLVIGAGTAGLVVATRLSEDPSVRVGVLETGETAKNVDIIDVPGLYGADLGTQYDWNYTTQAKGDIKSINWPRGKVVGGKCTSALNFLVWDLPSAADFDAFERLGNPGWNWDSISSYAKKASNFTSLAPEEAEALGVQPSASDYGTDGPVHVSFGDYFWPVTNLWVAALNALGIPTNNRPNGGNIVGVNLTPSNIRPDNMTRDYSAPARYYPNEARENLILLTGALVNRVNFDSPGAEQGLVAKTVTYVNGGQVYNVTVEREVILCAGAINTPQILELSGIGQRDVLAAAGVEQILDLPVGENLQDHTVVYITYEIRNDTVTSGALATNATLAAEQLALWHQHQLSMYDLGPRGIAYLNLPQLVGEGRAAKISAKVEAYAKSQNGSIYADVLATHVELLRNESVGQIELITSDTAGTYKAEEGKTYMSFLIANQHPLSRGSVHINSSDPTVYPTIKPNYFDVDFDLDLHAAGVRWALNIAKGNVYANLTMKQLLPAKGEDLREYVKAQLSSEYHPIGTASMLPHGRGGVVDPQLRIYGTTNLRIVDASVIPLHVSAHLQATVTGIAERAVDLIKGTA</sequence>
<evidence type="ECO:0000313" key="13">
    <source>
        <dbReference type="Proteomes" id="UP000007431"/>
    </source>
</evidence>
<feature type="binding site" evidence="9">
    <location>
        <begin position="118"/>
        <end position="121"/>
    </location>
    <ligand>
        <name>FAD</name>
        <dbReference type="ChEBI" id="CHEBI:57692"/>
    </ligand>
</feature>
<dbReference type="EMBL" id="GL377308">
    <property type="protein sequence ID" value="EFI95684.1"/>
    <property type="molecule type" value="Genomic_DNA"/>
</dbReference>
<comment type="similarity">
    <text evidence="2">Belongs to the GMC oxidoreductase family.</text>
</comment>
<dbReference type="Pfam" id="PF00732">
    <property type="entry name" value="GMC_oxred_N"/>
    <property type="match status" value="1"/>
</dbReference>
<dbReference type="GO" id="GO:0050660">
    <property type="term" value="F:flavin adenine dinucleotide binding"/>
    <property type="evidence" value="ECO:0007669"/>
    <property type="project" value="InterPro"/>
</dbReference>
<keyword evidence="6" id="KW-0560">Oxidoreductase</keyword>
<dbReference type="PANTHER" id="PTHR11552">
    <property type="entry name" value="GLUCOSE-METHANOL-CHOLINE GMC OXIDOREDUCTASE"/>
    <property type="match status" value="1"/>
</dbReference>
<dbReference type="SUPFAM" id="SSF54373">
    <property type="entry name" value="FAD-linked reductases, C-terminal domain"/>
    <property type="match status" value="1"/>
</dbReference>
<evidence type="ECO:0000256" key="9">
    <source>
        <dbReference type="PIRSR" id="PIRSR000137-2"/>
    </source>
</evidence>
<gene>
    <name evidence="12" type="ORF">SCHCODRAFT_69034</name>
</gene>
<evidence type="ECO:0000256" key="2">
    <source>
        <dbReference type="ARBA" id="ARBA00010790"/>
    </source>
</evidence>
<dbReference type="PROSITE" id="PS00624">
    <property type="entry name" value="GMC_OXRED_2"/>
    <property type="match status" value="1"/>
</dbReference>
<dbReference type="GO" id="GO:0016614">
    <property type="term" value="F:oxidoreductase activity, acting on CH-OH group of donors"/>
    <property type="evidence" value="ECO:0007669"/>
    <property type="project" value="InterPro"/>
</dbReference>